<dbReference type="EMBL" id="MU004547">
    <property type="protein sequence ID" value="KAF2648277.1"/>
    <property type="molecule type" value="Genomic_DNA"/>
</dbReference>
<dbReference type="SUPFAM" id="SSF47095">
    <property type="entry name" value="HMG-box"/>
    <property type="match status" value="1"/>
</dbReference>
<evidence type="ECO:0000313" key="5">
    <source>
        <dbReference type="Proteomes" id="UP000799324"/>
    </source>
</evidence>
<dbReference type="Proteomes" id="UP000799324">
    <property type="component" value="Unassembled WGS sequence"/>
</dbReference>
<dbReference type="Pfam" id="PF00505">
    <property type="entry name" value="HMG_box"/>
    <property type="match status" value="1"/>
</dbReference>
<feature type="compositionally biased region" description="Basic and acidic residues" evidence="2">
    <location>
        <begin position="740"/>
        <end position="757"/>
    </location>
</feature>
<dbReference type="PROSITE" id="PS50118">
    <property type="entry name" value="HMG_BOX_2"/>
    <property type="match status" value="1"/>
</dbReference>
<name>A0A6A6SMU5_9PLEO</name>
<dbReference type="AlphaFoldDB" id="A0A6A6SMU5"/>
<dbReference type="InterPro" id="IPR036910">
    <property type="entry name" value="HMG_box_dom_sf"/>
</dbReference>
<feature type="region of interest" description="Disordered" evidence="2">
    <location>
        <begin position="732"/>
        <end position="757"/>
    </location>
</feature>
<gene>
    <name evidence="4" type="ORF">K491DRAFT_737936</name>
</gene>
<reference evidence="4" key="1">
    <citation type="journal article" date="2020" name="Stud. Mycol.">
        <title>101 Dothideomycetes genomes: a test case for predicting lifestyles and emergence of pathogens.</title>
        <authorList>
            <person name="Haridas S."/>
            <person name="Albert R."/>
            <person name="Binder M."/>
            <person name="Bloem J."/>
            <person name="Labutti K."/>
            <person name="Salamov A."/>
            <person name="Andreopoulos B."/>
            <person name="Baker S."/>
            <person name="Barry K."/>
            <person name="Bills G."/>
            <person name="Bluhm B."/>
            <person name="Cannon C."/>
            <person name="Castanera R."/>
            <person name="Culley D."/>
            <person name="Daum C."/>
            <person name="Ezra D."/>
            <person name="Gonzalez J."/>
            <person name="Henrissat B."/>
            <person name="Kuo A."/>
            <person name="Liang C."/>
            <person name="Lipzen A."/>
            <person name="Lutzoni F."/>
            <person name="Magnuson J."/>
            <person name="Mondo S."/>
            <person name="Nolan M."/>
            <person name="Ohm R."/>
            <person name="Pangilinan J."/>
            <person name="Park H.-J."/>
            <person name="Ramirez L."/>
            <person name="Alfaro M."/>
            <person name="Sun H."/>
            <person name="Tritt A."/>
            <person name="Yoshinaga Y."/>
            <person name="Zwiers L.-H."/>
            <person name="Turgeon B."/>
            <person name="Goodwin S."/>
            <person name="Spatafora J."/>
            <person name="Crous P."/>
            <person name="Grigoriev I."/>
        </authorList>
    </citation>
    <scope>NUCLEOTIDE SEQUENCE</scope>
    <source>
        <strain evidence="4">CBS 122681</strain>
    </source>
</reference>
<dbReference type="InterPro" id="IPR009071">
    <property type="entry name" value="HMG_box_dom"/>
</dbReference>
<keyword evidence="1" id="KW-0539">Nucleus</keyword>
<evidence type="ECO:0000256" key="2">
    <source>
        <dbReference type="SAM" id="MobiDB-lite"/>
    </source>
</evidence>
<sequence length="757" mass="80388">MASVPKVADAEQILKTLDVQKLATRVYAGHNLIKSVVQHIQQVIEVQDDLMKVEKSLKDEPSQVNGAITTVICNLDVSKLAADNCTTEDAIRRILDGIMSMTGDADIESNGNNAEQSSAPSLLNTFVGAEMPTSHLGQLAWPASIPLHALGLSKALAHAAGKSETYGRYARIVPVADFMTLVRGATLLAEKTAMQGANNVNGAQVPAGSFARQPPHPGAQAGRGQVVARPPIGQGAATAATIQVSPGIGSMKLSPAALGGGIKRPSSSPPHAPHLRTVDHMAQPVIQTPSASAYNVRHAVHNGKPITLKEVNQPNSAKTPTSAAGPQQAASANSGPQYVPFARNSEFYRQYAREFTSQSRARLAIFPNFQTAEVANSASGSPASSADAARSTTPKPSRSKKHALSRSPGQSPEKKKTTKLLYPYQNVNMGVKATLAPKEPRPKSALSAYLIWGMVARPEMSKIMPGLGMAQQSPYIGKIWNAMDEQEKEPYKALQREDVERFMREEAILARGEKISVKTEEQWREALKLKAAAVFEGLKMPSDLQMQTPGAASKSAPGSAPSSARSTPAPTPTSAPVSTPADATKSKTGVSLAATARRSSTPMTGSSQGTATAPASSTKSSRGTLKERDGNGTVPRTEKPIHKKVASQHDIVKDAIGFRKKTVEDFVGKENMDKENINKDIGKENIDETASGKTGTNKLAKALRSKDTPAKKDEHKYKPRWVVNEKAVAKKAAVNSEAASGEKKDIDKTATARSGET</sequence>
<feature type="compositionally biased region" description="Polar residues" evidence="2">
    <location>
        <begin position="597"/>
        <end position="609"/>
    </location>
</feature>
<evidence type="ECO:0000256" key="1">
    <source>
        <dbReference type="PROSITE-ProRule" id="PRU00267"/>
    </source>
</evidence>
<dbReference type="GO" id="GO:0003677">
    <property type="term" value="F:DNA binding"/>
    <property type="evidence" value="ECO:0007669"/>
    <property type="project" value="UniProtKB-UniRule"/>
</dbReference>
<feature type="domain" description="HMG box" evidence="3">
    <location>
        <begin position="442"/>
        <end position="510"/>
    </location>
</feature>
<dbReference type="OrthoDB" id="10652712at2759"/>
<feature type="region of interest" description="Disordered" evidence="2">
    <location>
        <begin position="376"/>
        <end position="420"/>
    </location>
</feature>
<feature type="compositionally biased region" description="Polar residues" evidence="2">
    <location>
        <begin position="310"/>
        <end position="336"/>
    </location>
</feature>
<evidence type="ECO:0000259" key="3">
    <source>
        <dbReference type="PROSITE" id="PS50118"/>
    </source>
</evidence>
<feature type="region of interest" description="Disordered" evidence="2">
    <location>
        <begin position="544"/>
        <end position="648"/>
    </location>
</feature>
<feature type="region of interest" description="Disordered" evidence="2">
    <location>
        <begin position="305"/>
        <end position="337"/>
    </location>
</feature>
<feature type="compositionally biased region" description="Low complexity" evidence="2">
    <location>
        <begin position="548"/>
        <end position="583"/>
    </location>
</feature>
<keyword evidence="5" id="KW-1185">Reference proteome</keyword>
<feature type="region of interest" description="Disordered" evidence="2">
    <location>
        <begin position="255"/>
        <end position="275"/>
    </location>
</feature>
<proteinExistence type="predicted"/>
<feature type="DNA-binding region" description="HMG box" evidence="1">
    <location>
        <begin position="442"/>
        <end position="510"/>
    </location>
</feature>
<organism evidence="4 5">
    <name type="scientific">Lophiostoma macrostomum CBS 122681</name>
    <dbReference type="NCBI Taxonomy" id="1314788"/>
    <lineage>
        <taxon>Eukaryota</taxon>
        <taxon>Fungi</taxon>
        <taxon>Dikarya</taxon>
        <taxon>Ascomycota</taxon>
        <taxon>Pezizomycotina</taxon>
        <taxon>Dothideomycetes</taxon>
        <taxon>Pleosporomycetidae</taxon>
        <taxon>Pleosporales</taxon>
        <taxon>Lophiostomataceae</taxon>
        <taxon>Lophiostoma</taxon>
    </lineage>
</organism>
<dbReference type="CDD" id="cd00084">
    <property type="entry name" value="HMG-box_SF"/>
    <property type="match status" value="1"/>
</dbReference>
<dbReference type="GO" id="GO:0005634">
    <property type="term" value="C:nucleus"/>
    <property type="evidence" value="ECO:0007669"/>
    <property type="project" value="UniProtKB-UniRule"/>
</dbReference>
<dbReference type="Gene3D" id="1.10.30.10">
    <property type="entry name" value="High mobility group box domain"/>
    <property type="match status" value="1"/>
</dbReference>
<dbReference type="SMART" id="SM00398">
    <property type="entry name" value="HMG"/>
    <property type="match status" value="1"/>
</dbReference>
<keyword evidence="1" id="KW-0238">DNA-binding</keyword>
<feature type="compositionally biased region" description="Low complexity" evidence="2">
    <location>
        <begin position="610"/>
        <end position="621"/>
    </location>
</feature>
<accession>A0A6A6SMU5</accession>
<evidence type="ECO:0000313" key="4">
    <source>
        <dbReference type="EMBL" id="KAF2648277.1"/>
    </source>
</evidence>
<feature type="region of interest" description="Disordered" evidence="2">
    <location>
        <begin position="204"/>
        <end position="225"/>
    </location>
</feature>
<protein>
    <recommendedName>
        <fullName evidence="3">HMG box domain-containing protein</fullName>
    </recommendedName>
</protein>
<feature type="compositionally biased region" description="Low complexity" evidence="2">
    <location>
        <begin position="376"/>
        <end position="391"/>
    </location>
</feature>
<feature type="compositionally biased region" description="Basic and acidic residues" evidence="2">
    <location>
        <begin position="624"/>
        <end position="640"/>
    </location>
</feature>